<gene>
    <name evidence="1" type="ORF">Rcae01_02447</name>
</gene>
<accession>A0ABP9VU02</accession>
<comment type="caution">
    <text evidence="1">The sequence shown here is derived from an EMBL/GenBank/DDBJ whole genome shotgun (WGS) entry which is preliminary data.</text>
</comment>
<sequence length="123" mass="13453">MPDQPIGFGDNVRVLATADTEALRVAGQVGSVYGHTTPSVTGVDVVGVVADDFAINVHFEELDQDYWFAPELLEFVDHGAGTEIMLDGVPKKWTRTADGGWDETDIPSNVQPKRGFFARLFGW</sequence>
<organism evidence="1 2">
    <name type="scientific">Novipirellula caenicola</name>
    <dbReference type="NCBI Taxonomy" id="1536901"/>
    <lineage>
        <taxon>Bacteria</taxon>
        <taxon>Pseudomonadati</taxon>
        <taxon>Planctomycetota</taxon>
        <taxon>Planctomycetia</taxon>
        <taxon>Pirellulales</taxon>
        <taxon>Pirellulaceae</taxon>
        <taxon>Novipirellula</taxon>
    </lineage>
</organism>
<dbReference type="EMBL" id="BAABRO010000004">
    <property type="protein sequence ID" value="GAA5506993.1"/>
    <property type="molecule type" value="Genomic_DNA"/>
</dbReference>
<proteinExistence type="predicted"/>
<dbReference type="Proteomes" id="UP001416858">
    <property type="component" value="Unassembled WGS sequence"/>
</dbReference>
<protein>
    <submittedName>
        <fullName evidence="1">Uncharacterized protein</fullName>
    </submittedName>
</protein>
<name>A0ABP9VU02_9BACT</name>
<keyword evidence="2" id="KW-1185">Reference proteome</keyword>
<reference evidence="1 2" key="1">
    <citation type="submission" date="2024-02" db="EMBL/GenBank/DDBJ databases">
        <title>Rhodopirellula caenicola NBRC 110016.</title>
        <authorList>
            <person name="Ichikawa N."/>
            <person name="Katano-Makiyama Y."/>
            <person name="Hidaka K."/>
        </authorList>
    </citation>
    <scope>NUCLEOTIDE SEQUENCE [LARGE SCALE GENOMIC DNA]</scope>
    <source>
        <strain evidence="1 2">NBRC 110016</strain>
    </source>
</reference>
<dbReference type="RefSeq" id="WP_345683885.1">
    <property type="nucleotide sequence ID" value="NZ_BAABRO010000004.1"/>
</dbReference>
<evidence type="ECO:0000313" key="2">
    <source>
        <dbReference type="Proteomes" id="UP001416858"/>
    </source>
</evidence>
<evidence type="ECO:0000313" key="1">
    <source>
        <dbReference type="EMBL" id="GAA5506993.1"/>
    </source>
</evidence>